<keyword evidence="4" id="KW-1185">Reference proteome</keyword>
<reference evidence="3" key="3">
    <citation type="submission" date="2025-09" db="UniProtKB">
        <authorList>
            <consortium name="Ensembl"/>
        </authorList>
    </citation>
    <scope>IDENTIFICATION</scope>
</reference>
<feature type="region of interest" description="Disordered" evidence="1">
    <location>
        <begin position="34"/>
        <end position="58"/>
    </location>
</feature>
<dbReference type="OMA" id="MGQLGVY"/>
<evidence type="ECO:0000313" key="4">
    <source>
        <dbReference type="Proteomes" id="UP000005226"/>
    </source>
</evidence>
<keyword evidence="2" id="KW-0732">Signal</keyword>
<dbReference type="Proteomes" id="UP000005226">
    <property type="component" value="Chromosome 17"/>
</dbReference>
<accession>H2TM25</accession>
<gene>
    <name evidence="3" type="primary">scpp4</name>
</gene>
<evidence type="ECO:0000256" key="2">
    <source>
        <dbReference type="SAM" id="SignalP"/>
    </source>
</evidence>
<feature type="compositionally biased region" description="Polar residues" evidence="1">
    <location>
        <begin position="158"/>
        <end position="174"/>
    </location>
</feature>
<reference evidence="3 4" key="1">
    <citation type="journal article" date="2011" name="Genome Biol. Evol.">
        <title>Integration of the genetic map and genome assembly of fugu facilitates insights into distinct features of genome evolution in teleosts and mammals.</title>
        <authorList>
            <person name="Kai W."/>
            <person name="Kikuchi K."/>
            <person name="Tohari S."/>
            <person name="Chew A.K."/>
            <person name="Tay A."/>
            <person name="Fujiwara A."/>
            <person name="Hosoya S."/>
            <person name="Suetake H."/>
            <person name="Naruse K."/>
            <person name="Brenner S."/>
            <person name="Suzuki Y."/>
            <person name="Venkatesh B."/>
        </authorList>
    </citation>
    <scope>NUCLEOTIDE SEQUENCE [LARGE SCALE GENOMIC DNA]</scope>
</reference>
<evidence type="ECO:0000313" key="3">
    <source>
        <dbReference type="Ensembl" id="ENSTRUP00000025730.2"/>
    </source>
</evidence>
<protein>
    <submittedName>
        <fullName evidence="3">Secretory calcium-binding phosphoprotein 4</fullName>
    </submittedName>
</protein>
<evidence type="ECO:0000256" key="1">
    <source>
        <dbReference type="SAM" id="MobiDB-lite"/>
    </source>
</evidence>
<reference evidence="3" key="2">
    <citation type="submission" date="2025-08" db="UniProtKB">
        <authorList>
            <consortium name="Ensembl"/>
        </authorList>
    </citation>
    <scope>IDENTIFICATION</scope>
</reference>
<proteinExistence type="predicted"/>
<name>H2TM25_TAKRU</name>
<dbReference type="Ensembl" id="ENSTRUT00000025834.3">
    <property type="protein sequence ID" value="ENSTRUP00000025730.2"/>
    <property type="gene ID" value="ENSTRUG00000010217.3"/>
</dbReference>
<organism evidence="3 4">
    <name type="scientific">Takifugu rubripes</name>
    <name type="common">Japanese pufferfish</name>
    <name type="synonym">Fugu rubripes</name>
    <dbReference type="NCBI Taxonomy" id="31033"/>
    <lineage>
        <taxon>Eukaryota</taxon>
        <taxon>Metazoa</taxon>
        <taxon>Chordata</taxon>
        <taxon>Craniata</taxon>
        <taxon>Vertebrata</taxon>
        <taxon>Euteleostomi</taxon>
        <taxon>Actinopterygii</taxon>
        <taxon>Neopterygii</taxon>
        <taxon>Teleostei</taxon>
        <taxon>Neoteleostei</taxon>
        <taxon>Acanthomorphata</taxon>
        <taxon>Eupercaria</taxon>
        <taxon>Tetraodontiformes</taxon>
        <taxon>Tetradontoidea</taxon>
        <taxon>Tetraodontidae</taxon>
        <taxon>Takifugu</taxon>
    </lineage>
</organism>
<feature type="chain" id="PRO_5025384499" evidence="2">
    <location>
        <begin position="17"/>
        <end position="213"/>
    </location>
</feature>
<dbReference type="AlphaFoldDB" id="H2TM25"/>
<dbReference type="InParanoid" id="H2TM25"/>
<dbReference type="GeneTree" id="ENSGT01030000238513"/>
<dbReference type="STRING" id="31033.ENSTRUP00000025730"/>
<dbReference type="HOGENOM" id="CLU_1414774_0_0_1"/>
<feature type="region of interest" description="Disordered" evidence="1">
    <location>
        <begin position="158"/>
        <end position="213"/>
    </location>
</feature>
<sequence length="213" mass="22372">MIVPTLLSWFIIMASAAPTGPSVHPSVIIQGEATQGTDQNPDYHTPAPPSSQVQQPALSLQPDPRGGFHLISEQFLWSPVGGAPTFVLLQQPISSPRSFIPLISPAFINQLDSTLSSFSSEEFEVNIYLSTALTDPSAATVQPVNQAAGLQNLVSTVATPSTGAPQTQVPTSSGPPMDTNGVPVGSEKPAEEMATVQHPVEAELLPLTQTRSV</sequence>
<feature type="signal peptide" evidence="2">
    <location>
        <begin position="1"/>
        <end position="16"/>
    </location>
</feature>